<name>A0A9P4T8G8_CURKU</name>
<proteinExistence type="predicted"/>
<keyword evidence="2" id="KW-1185">Reference proteome</keyword>
<protein>
    <submittedName>
        <fullName evidence="1">Uncharacterized protein</fullName>
    </submittedName>
</protein>
<sequence length="260" mass="30015">MKAEHAANSYVQPDVPWGFVVYRAVYGKECNEPWERMLDALWPHPSHWPKEPWELDRSFQLTVMEDEKRLSGADSHTIRKEFREWVAHDLPPRVQYPKQEGGVDSIKARIRRTMVHDVHESEPGNIYHPWYSAPARWSFCLFVDDTCLRSLNHKSDEDAIIGAVVRIVNLRYNKGRCENIAEGWEDGETDDLLENVGWMYMPARRHEDCYEMLAEDPAIWDGEPWYMRPAKDGNPDACGLLYSGFSSFCPGSDGGQHGST</sequence>
<evidence type="ECO:0000313" key="2">
    <source>
        <dbReference type="Proteomes" id="UP000801428"/>
    </source>
</evidence>
<dbReference type="Proteomes" id="UP000801428">
    <property type="component" value="Unassembled WGS sequence"/>
</dbReference>
<evidence type="ECO:0000313" key="1">
    <source>
        <dbReference type="EMBL" id="KAF2997909.1"/>
    </source>
</evidence>
<gene>
    <name evidence="1" type="ORF">E8E13_004611</name>
</gene>
<comment type="caution">
    <text evidence="1">The sequence shown here is derived from an EMBL/GenBank/DDBJ whole genome shotgun (WGS) entry which is preliminary data.</text>
</comment>
<reference evidence="1" key="1">
    <citation type="submission" date="2019-04" db="EMBL/GenBank/DDBJ databases">
        <title>Sequencing of skin fungus with MAO and IRED activity.</title>
        <authorList>
            <person name="Marsaioli A.J."/>
            <person name="Bonatto J.M.C."/>
            <person name="Reis Junior O."/>
        </authorList>
    </citation>
    <scope>NUCLEOTIDE SEQUENCE</scope>
    <source>
        <strain evidence="1">30M1</strain>
    </source>
</reference>
<accession>A0A9P4T8G8</accession>
<dbReference type="EMBL" id="SWKU01000021">
    <property type="protein sequence ID" value="KAF2997909.1"/>
    <property type="molecule type" value="Genomic_DNA"/>
</dbReference>
<dbReference type="AlphaFoldDB" id="A0A9P4T8G8"/>
<organism evidence="1 2">
    <name type="scientific">Curvularia kusanoi</name>
    <name type="common">Cochliobolus kusanoi</name>
    <dbReference type="NCBI Taxonomy" id="90978"/>
    <lineage>
        <taxon>Eukaryota</taxon>
        <taxon>Fungi</taxon>
        <taxon>Dikarya</taxon>
        <taxon>Ascomycota</taxon>
        <taxon>Pezizomycotina</taxon>
        <taxon>Dothideomycetes</taxon>
        <taxon>Pleosporomycetidae</taxon>
        <taxon>Pleosporales</taxon>
        <taxon>Pleosporineae</taxon>
        <taxon>Pleosporaceae</taxon>
        <taxon>Curvularia</taxon>
    </lineage>
</organism>
<dbReference type="OrthoDB" id="4424523at2759"/>